<reference evidence="3" key="1">
    <citation type="journal article" date="2019" name="Int. J. Syst. Evol. Microbiol.">
        <title>The Global Catalogue of Microorganisms (GCM) 10K type strain sequencing project: providing services to taxonomists for standard genome sequencing and annotation.</title>
        <authorList>
            <consortium name="The Broad Institute Genomics Platform"/>
            <consortium name="The Broad Institute Genome Sequencing Center for Infectious Disease"/>
            <person name="Wu L."/>
            <person name="Ma J."/>
        </authorList>
    </citation>
    <scope>NUCLEOTIDE SEQUENCE [LARGE SCALE GENOMIC DNA]</scope>
    <source>
        <strain evidence="3">IBRC-M 10490</strain>
    </source>
</reference>
<dbReference type="Proteomes" id="UP001595844">
    <property type="component" value="Unassembled WGS sequence"/>
</dbReference>
<comment type="caution">
    <text evidence="2">The sequence shown here is derived from an EMBL/GenBank/DDBJ whole genome shotgun (WGS) entry which is preliminary data.</text>
</comment>
<keyword evidence="3" id="KW-1185">Reference proteome</keyword>
<feature type="transmembrane region" description="Helical" evidence="1">
    <location>
        <begin position="73"/>
        <end position="92"/>
    </location>
</feature>
<gene>
    <name evidence="2" type="ORF">ACFO5K_05885</name>
</gene>
<sequence length="164" mass="17922">MDAVAVGLCWARFRRVRYGIAAVLAIAGALLWTMQALGAWLQSQEGKWQHSDYLAFGSTTLDADDLLTMLSRASLLVAALLGWGTVSLLLGLPSGRPVLLTGAWLVVLGQLFAAVLAWIPVNAFYHHSPANLVFLTPLVTFPLLLILCLTNRRPRLRRQSTKAD</sequence>
<evidence type="ECO:0000313" key="2">
    <source>
        <dbReference type="EMBL" id="MFC4373625.1"/>
    </source>
</evidence>
<name>A0ABV8VFX6_9NOCA</name>
<dbReference type="RefSeq" id="WP_378556919.1">
    <property type="nucleotide sequence ID" value="NZ_JBHSDL010000006.1"/>
</dbReference>
<keyword evidence="1" id="KW-0812">Transmembrane</keyword>
<feature type="transmembrane region" description="Helical" evidence="1">
    <location>
        <begin position="99"/>
        <end position="119"/>
    </location>
</feature>
<organism evidence="2 3">
    <name type="scientific">Nocardia halotolerans</name>
    <dbReference type="NCBI Taxonomy" id="1755878"/>
    <lineage>
        <taxon>Bacteria</taxon>
        <taxon>Bacillati</taxon>
        <taxon>Actinomycetota</taxon>
        <taxon>Actinomycetes</taxon>
        <taxon>Mycobacteriales</taxon>
        <taxon>Nocardiaceae</taxon>
        <taxon>Nocardia</taxon>
    </lineage>
</organism>
<feature type="transmembrane region" description="Helical" evidence="1">
    <location>
        <begin position="20"/>
        <end position="41"/>
    </location>
</feature>
<accession>A0ABV8VFX6</accession>
<evidence type="ECO:0000313" key="3">
    <source>
        <dbReference type="Proteomes" id="UP001595844"/>
    </source>
</evidence>
<feature type="transmembrane region" description="Helical" evidence="1">
    <location>
        <begin position="131"/>
        <end position="150"/>
    </location>
</feature>
<keyword evidence="1" id="KW-0472">Membrane</keyword>
<dbReference type="EMBL" id="JBHSDL010000006">
    <property type="protein sequence ID" value="MFC4373625.1"/>
    <property type="molecule type" value="Genomic_DNA"/>
</dbReference>
<protein>
    <submittedName>
        <fullName evidence="2">Uncharacterized protein</fullName>
    </submittedName>
</protein>
<keyword evidence="1" id="KW-1133">Transmembrane helix</keyword>
<evidence type="ECO:0000256" key="1">
    <source>
        <dbReference type="SAM" id="Phobius"/>
    </source>
</evidence>
<proteinExistence type="predicted"/>